<evidence type="ECO:0000313" key="2">
    <source>
        <dbReference type="EMBL" id="MBW6410699.1"/>
    </source>
</evidence>
<keyword evidence="3" id="KW-1185">Reference proteome</keyword>
<organism evidence="2 3">
    <name type="scientific">Clostridium weizhouense</name>
    <dbReference type="NCBI Taxonomy" id="2859781"/>
    <lineage>
        <taxon>Bacteria</taxon>
        <taxon>Bacillati</taxon>
        <taxon>Bacillota</taxon>
        <taxon>Clostridia</taxon>
        <taxon>Eubacteriales</taxon>
        <taxon>Clostridiaceae</taxon>
        <taxon>Clostridium</taxon>
    </lineage>
</organism>
<dbReference type="EMBL" id="JAHXPT010000009">
    <property type="protein sequence ID" value="MBW6410699.1"/>
    <property type="molecule type" value="Genomic_DNA"/>
</dbReference>
<protein>
    <submittedName>
        <fullName evidence="2">Uncharacterized protein</fullName>
    </submittedName>
</protein>
<keyword evidence="1" id="KW-0812">Transmembrane</keyword>
<evidence type="ECO:0000313" key="3">
    <source>
        <dbReference type="Proteomes" id="UP001519921"/>
    </source>
</evidence>
<accession>A0ABS7APZ8</accession>
<proteinExistence type="predicted"/>
<name>A0ABS7APZ8_9CLOT</name>
<feature type="transmembrane region" description="Helical" evidence="1">
    <location>
        <begin position="90"/>
        <end position="111"/>
    </location>
</feature>
<feature type="transmembrane region" description="Helical" evidence="1">
    <location>
        <begin position="60"/>
        <end position="78"/>
    </location>
</feature>
<reference evidence="2 3" key="1">
    <citation type="submission" date="2021-07" db="EMBL/GenBank/DDBJ databases">
        <title>Clostridium weizhouense sp. nov., an anaerobic bacterium isolated from activated sludge of Petroleum wastewater.</title>
        <authorList>
            <person name="Li Q."/>
        </authorList>
    </citation>
    <scope>NUCLEOTIDE SEQUENCE [LARGE SCALE GENOMIC DNA]</scope>
    <source>
        <strain evidence="2 3">YB-6</strain>
    </source>
</reference>
<feature type="transmembrane region" description="Helical" evidence="1">
    <location>
        <begin position="29"/>
        <end position="48"/>
    </location>
</feature>
<dbReference type="Proteomes" id="UP001519921">
    <property type="component" value="Unassembled WGS sequence"/>
</dbReference>
<comment type="caution">
    <text evidence="2">The sequence shown here is derived from an EMBL/GenBank/DDBJ whole genome shotgun (WGS) entry which is preliminary data.</text>
</comment>
<gene>
    <name evidence="2" type="ORF">KYD98_11405</name>
</gene>
<feature type="transmembrane region" description="Helical" evidence="1">
    <location>
        <begin position="6"/>
        <end position="22"/>
    </location>
</feature>
<keyword evidence="1" id="KW-0472">Membrane</keyword>
<keyword evidence="1" id="KW-1133">Transmembrane helix</keyword>
<sequence length="117" mass="13462">MIDTIKYLLVLGISISFIYYTIFVVKKDICLKIFSMLLSTTGILLFLWKVSGINEVLFRNLFFISTAVLVIQITVMAWRIRKIPDKRYGTYAWLGTLIFLCLALIAIYVMSKMGVYG</sequence>
<dbReference type="RefSeq" id="WP_219780167.1">
    <property type="nucleotide sequence ID" value="NZ_JAHXPT010000009.1"/>
</dbReference>
<evidence type="ECO:0000256" key="1">
    <source>
        <dbReference type="SAM" id="Phobius"/>
    </source>
</evidence>